<feature type="compositionally biased region" description="Basic and acidic residues" evidence="7">
    <location>
        <begin position="445"/>
        <end position="456"/>
    </location>
</feature>
<dbReference type="InterPro" id="IPR045822">
    <property type="entry name" value="ACS_CODH_B_C"/>
</dbReference>
<feature type="compositionally biased region" description="Low complexity" evidence="7">
    <location>
        <begin position="464"/>
        <end position="474"/>
    </location>
</feature>
<evidence type="ECO:0000256" key="7">
    <source>
        <dbReference type="SAM" id="MobiDB-lite"/>
    </source>
</evidence>
<dbReference type="Gene3D" id="3.40.1470.10">
    <property type="entry name" value="Bifunctional carbon monoxide dehydrogenase/acetyl-coa synthase(codh/acs), Chain M, domain 5"/>
    <property type="match status" value="1"/>
</dbReference>
<dbReference type="EMBL" id="JASNVW010000003">
    <property type="protein sequence ID" value="MDK6028774.1"/>
    <property type="molecule type" value="Genomic_DNA"/>
</dbReference>
<evidence type="ECO:0000256" key="1">
    <source>
        <dbReference type="ARBA" id="ARBA00012244"/>
    </source>
</evidence>
<feature type="region of interest" description="Disordered" evidence="7">
    <location>
        <begin position="445"/>
        <end position="474"/>
    </location>
</feature>
<protein>
    <recommendedName>
        <fullName evidence="1">CO-methylating acetyl-CoA synthase</fullName>
        <ecNumber evidence="1">2.3.1.169</ecNumber>
    </recommendedName>
</protein>
<gene>
    <name evidence="9" type="primary">cdhC</name>
    <name evidence="9" type="ORF">QPL79_05305</name>
</gene>
<keyword evidence="3" id="KW-0808">Transferase</keyword>
<dbReference type="RefSeq" id="WP_285273760.1">
    <property type="nucleotide sequence ID" value="NZ_JASNVW010000003.1"/>
</dbReference>
<feature type="domain" description="CO dehydrogenase/acetyl-CoA synthase complex beta subunit C-terminal" evidence="8">
    <location>
        <begin position="202"/>
        <end position="431"/>
    </location>
</feature>
<keyword evidence="2" id="KW-0533">Nickel</keyword>
<proteinExistence type="predicted"/>
<dbReference type="Gene3D" id="3.40.970.20">
    <property type="entry name" value="Carbon monoxide dehydrogenase alpha subunit. Chain D, domain 4"/>
    <property type="match status" value="1"/>
</dbReference>
<evidence type="ECO:0000256" key="4">
    <source>
        <dbReference type="ARBA" id="ARBA00022723"/>
    </source>
</evidence>
<evidence type="ECO:0000256" key="3">
    <source>
        <dbReference type="ARBA" id="ARBA00022679"/>
    </source>
</evidence>
<evidence type="ECO:0000256" key="5">
    <source>
        <dbReference type="ARBA" id="ARBA00023004"/>
    </source>
</evidence>
<dbReference type="NCBIfam" id="NF003379">
    <property type="entry name" value="PRK04456.1"/>
    <property type="match status" value="1"/>
</dbReference>
<dbReference type="SUPFAM" id="SSF56821">
    <property type="entry name" value="Prismane protein-like"/>
    <property type="match status" value="1"/>
</dbReference>
<dbReference type="InterPro" id="IPR004461">
    <property type="entry name" value="CO_DH/Ac-CoA_synth_bsu"/>
</dbReference>
<dbReference type="Pfam" id="PF03598">
    <property type="entry name" value="CdhC"/>
    <property type="match status" value="1"/>
</dbReference>
<dbReference type="EC" id="2.3.1.169" evidence="1"/>
<name>A0ABD4Z7U6_9CREN</name>
<dbReference type="PANTHER" id="PTHR42281">
    <property type="match status" value="1"/>
</dbReference>
<evidence type="ECO:0000313" key="9">
    <source>
        <dbReference type="EMBL" id="MDK6028774.1"/>
    </source>
</evidence>
<evidence type="ECO:0000259" key="8">
    <source>
        <dbReference type="Pfam" id="PF19436"/>
    </source>
</evidence>
<dbReference type="GO" id="GO:0051536">
    <property type="term" value="F:iron-sulfur cluster binding"/>
    <property type="evidence" value="ECO:0007669"/>
    <property type="project" value="UniProtKB-KW"/>
</dbReference>
<dbReference type="Gene3D" id="3.30.1650.10">
    <property type="entry name" value="Bifunctional carbon monoxide dehydrogenase/acetyl-coa synthase(codh/acs), Chain M, domain 3"/>
    <property type="match status" value="1"/>
</dbReference>
<dbReference type="AlphaFoldDB" id="A0ABD4Z7U6"/>
<evidence type="ECO:0000256" key="2">
    <source>
        <dbReference type="ARBA" id="ARBA00022596"/>
    </source>
</evidence>
<dbReference type="PANTHER" id="PTHR42281:SF1">
    <property type="entry name" value="ACETYL-COA DECARBONYLASE_SYNTHASE COMPLEX SUBUNIT BETA 1"/>
    <property type="match status" value="1"/>
</dbReference>
<comment type="caution">
    <text evidence="9">The sequence shown here is derived from an EMBL/GenBank/DDBJ whole genome shotgun (WGS) entry which is preliminary data.</text>
</comment>
<dbReference type="Pfam" id="PF19436">
    <property type="entry name" value="ACS_CODH_B_C"/>
    <property type="match status" value="1"/>
</dbReference>
<dbReference type="GO" id="GO:0046872">
    <property type="term" value="F:metal ion binding"/>
    <property type="evidence" value="ECO:0007669"/>
    <property type="project" value="UniProtKB-KW"/>
</dbReference>
<dbReference type="GO" id="GO:0043884">
    <property type="term" value="F:CO-methylating acetyl-CoA synthase activity"/>
    <property type="evidence" value="ECO:0007669"/>
    <property type="project" value="UniProtKB-EC"/>
</dbReference>
<keyword evidence="10" id="KW-1185">Reference proteome</keyword>
<reference evidence="9 10" key="1">
    <citation type="submission" date="2023-05" db="EMBL/GenBank/DDBJ databases">
        <title>A new hyperthermophilic archaea 'Ignisphaera cupida' sp. nov. and description of the family 'Ignisphaeraceae' fam. nov.</title>
        <authorList>
            <person name="Podosokorskaya O.A."/>
            <person name="Elcheninov A.G."/>
            <person name="Klukina A."/>
            <person name="Merkel A.Y."/>
        </authorList>
    </citation>
    <scope>NUCLEOTIDE SEQUENCE [LARGE SCALE GENOMIC DNA]</scope>
    <source>
        <strain evidence="9 10">4213-co</strain>
    </source>
</reference>
<dbReference type="InterPro" id="IPR011254">
    <property type="entry name" value="Prismane-like_sf"/>
</dbReference>
<sequence length="547" mass="60429">MSAVLKIIEKFEVPANVSVKVFKVPPPPPKGVFSDIPVDVGPQYEGQRVRAPEMFVELGGPKVKYKFELFLVKPLDEVVDGEIVVVGPDLNELSEGKSYEYAVILEGAGKGLESQAEGVLERRIHEFSNYVQGYMHLNQRYEIWLRVSKRSYQKGLNSFKYIGIALYRLFKSAFPILEKLRIYFITDAKVVEALYPQAIKVYEERDRRALGLRDEDADMFYACKLCQSFAPTHVCIITPERPSACGAISWLDARVAAQIDPKGPIQPVPKGNCLDPIGGEYDGVNEAVKKFSNGAIQKVKLYSLFEYPPTICGCFEIATFYIPELDAVGLVHRGFAGVTPIGLRFSQIADAVGGGKQVPGFQGIGLLYLRSKKLFQADGGWTRIVWMPSELKERVLDAIPSELRDKIATEKEVKSVEELKKFVIEKGHPIAKKILEKEKPVEKKAVEERKAAEEQLQKPPTAPPQQVLQQPTPAPAVAAPQQVVVTPTPVAAGVQAVTIPMPGGITVSVTIPTALTQPKGPSVSIVLKGVRVKIEKMVIRRGEVEKK</sequence>
<organism evidence="9 10">
    <name type="scientific">Ignisphaera cupida</name>
    <dbReference type="NCBI Taxonomy" id="3050454"/>
    <lineage>
        <taxon>Archaea</taxon>
        <taxon>Thermoproteota</taxon>
        <taxon>Thermoprotei</taxon>
        <taxon>Desulfurococcales</taxon>
        <taxon>Desulfurococcaceae</taxon>
        <taxon>Ignisphaera</taxon>
    </lineage>
</organism>
<keyword evidence="4" id="KW-0479">Metal-binding</keyword>
<evidence type="ECO:0000256" key="6">
    <source>
        <dbReference type="ARBA" id="ARBA00023014"/>
    </source>
</evidence>
<dbReference type="NCBIfam" id="TIGR00316">
    <property type="entry name" value="cdhC"/>
    <property type="match status" value="1"/>
</dbReference>
<dbReference type="InterPro" id="IPR038571">
    <property type="entry name" value="CO_DH/Ac-CoA_synth_bsu_3_sf"/>
</dbReference>
<keyword evidence="5" id="KW-0408">Iron</keyword>
<accession>A0ABD4Z7U6</accession>
<evidence type="ECO:0000313" key="10">
    <source>
        <dbReference type="Proteomes" id="UP001529235"/>
    </source>
</evidence>
<dbReference type="Proteomes" id="UP001529235">
    <property type="component" value="Unassembled WGS sequence"/>
</dbReference>
<keyword evidence="6" id="KW-0411">Iron-sulfur</keyword>